<dbReference type="Gene3D" id="3.40.50.880">
    <property type="match status" value="1"/>
</dbReference>
<gene>
    <name evidence="3" type="ORF">SAMN04487995_2188</name>
</gene>
<dbReference type="InterPro" id="IPR029010">
    <property type="entry name" value="ThuA-like"/>
</dbReference>
<proteinExistence type="predicted"/>
<evidence type="ECO:0000313" key="3">
    <source>
        <dbReference type="EMBL" id="SEI78237.1"/>
    </source>
</evidence>
<name>A0A1H6TM40_9BACT</name>
<reference evidence="3 4" key="1">
    <citation type="submission" date="2016-10" db="EMBL/GenBank/DDBJ databases">
        <authorList>
            <person name="de Groot N.N."/>
        </authorList>
    </citation>
    <scope>NUCLEOTIDE SEQUENCE [LARGE SCALE GENOMIC DNA]</scope>
    <source>
        <strain evidence="3 4">DSM 19938</strain>
    </source>
</reference>
<dbReference type="InterPro" id="IPR029062">
    <property type="entry name" value="Class_I_gatase-like"/>
</dbReference>
<dbReference type="Proteomes" id="UP000199532">
    <property type="component" value="Unassembled WGS sequence"/>
</dbReference>
<accession>A0A1H6TM40</accession>
<dbReference type="SUPFAM" id="SSF52317">
    <property type="entry name" value="Class I glutamine amidotransferase-like"/>
    <property type="match status" value="1"/>
</dbReference>
<keyword evidence="4" id="KW-1185">Reference proteome</keyword>
<dbReference type="EMBL" id="FNXY01000003">
    <property type="protein sequence ID" value="SEI78237.1"/>
    <property type="molecule type" value="Genomic_DNA"/>
</dbReference>
<dbReference type="STRING" id="408657.SAMN04487995_2188"/>
<feature type="domain" description="ThuA-like" evidence="2">
    <location>
        <begin position="84"/>
        <end position="274"/>
    </location>
</feature>
<evidence type="ECO:0000256" key="1">
    <source>
        <dbReference type="SAM" id="SignalP"/>
    </source>
</evidence>
<evidence type="ECO:0000313" key="4">
    <source>
        <dbReference type="Proteomes" id="UP000199532"/>
    </source>
</evidence>
<feature type="signal peptide" evidence="1">
    <location>
        <begin position="1"/>
        <end position="33"/>
    </location>
</feature>
<evidence type="ECO:0000259" key="2">
    <source>
        <dbReference type="Pfam" id="PF06283"/>
    </source>
</evidence>
<protein>
    <submittedName>
        <fullName evidence="3">Trehalose utilisation</fullName>
    </submittedName>
</protein>
<sequence length="298" mass="33641">MDANRKMMLRPNLLLFLCAVFCCIFTSKTNVFAQDSKSKKPLVVFVTGDHEYSGEETLPLIAAELEKNYGMRTTVLKASPDHNSEKNIPGLESLKDADLAVFYLRWRQLPKEQLAHIDAYLKSGKPVMGFRTTTHAFNYPKGDENEKWNAFGEFALNSPPGWGGKAAHTHYGHKSSTDVTVIPEQAKNPVLTGVSPKFHVRSWLYRVLPDYPTKGSTWLLMGKSVDPDKQDVENPVAWTGTNSFGGKVFMTTMGHPDDFKLEPFQRLVINAIHWELGQKVPKTWKGKIDIQVPYREAK</sequence>
<organism evidence="3 4">
    <name type="scientific">Dyadobacter koreensis</name>
    <dbReference type="NCBI Taxonomy" id="408657"/>
    <lineage>
        <taxon>Bacteria</taxon>
        <taxon>Pseudomonadati</taxon>
        <taxon>Bacteroidota</taxon>
        <taxon>Cytophagia</taxon>
        <taxon>Cytophagales</taxon>
        <taxon>Spirosomataceae</taxon>
        <taxon>Dyadobacter</taxon>
    </lineage>
</organism>
<keyword evidence="1" id="KW-0732">Signal</keyword>
<feature type="chain" id="PRO_5011771585" evidence="1">
    <location>
        <begin position="34"/>
        <end position="298"/>
    </location>
</feature>
<dbReference type="AlphaFoldDB" id="A0A1H6TM40"/>
<dbReference type="Pfam" id="PF06283">
    <property type="entry name" value="ThuA"/>
    <property type="match status" value="1"/>
</dbReference>